<keyword evidence="9" id="KW-1185">Reference proteome</keyword>
<comment type="caution">
    <text evidence="8">The sequence shown here is derived from an EMBL/GenBank/DDBJ whole genome shotgun (WGS) entry which is preliminary data.</text>
</comment>
<protein>
    <recommendedName>
        <fullName evidence="7">CWH43-like N-terminal domain-containing protein</fullName>
    </recommendedName>
</protein>
<keyword evidence="3 6" id="KW-1133">Transmembrane helix</keyword>
<feature type="transmembrane region" description="Helical" evidence="6">
    <location>
        <begin position="279"/>
        <end position="299"/>
    </location>
</feature>
<evidence type="ECO:0000256" key="6">
    <source>
        <dbReference type="SAM" id="Phobius"/>
    </source>
</evidence>
<evidence type="ECO:0000256" key="2">
    <source>
        <dbReference type="ARBA" id="ARBA00022692"/>
    </source>
</evidence>
<comment type="subcellular location">
    <subcellularLocation>
        <location evidence="1">Endomembrane system</location>
        <topology evidence="1">Multi-pass membrane protein</topology>
    </subcellularLocation>
</comment>
<dbReference type="InterPro" id="IPR019402">
    <property type="entry name" value="CWH43_N"/>
</dbReference>
<evidence type="ECO:0000256" key="3">
    <source>
        <dbReference type="ARBA" id="ARBA00022989"/>
    </source>
</evidence>
<feature type="transmembrane region" description="Helical" evidence="6">
    <location>
        <begin position="245"/>
        <end position="267"/>
    </location>
</feature>
<evidence type="ECO:0000256" key="4">
    <source>
        <dbReference type="ARBA" id="ARBA00023136"/>
    </source>
</evidence>
<feature type="compositionally biased region" description="Low complexity" evidence="5">
    <location>
        <begin position="308"/>
        <end position="318"/>
    </location>
</feature>
<dbReference type="PANTHER" id="PTHR21324:SF2">
    <property type="entry name" value="EG:22E5.9 PROTEIN"/>
    <property type="match status" value="1"/>
</dbReference>
<evidence type="ECO:0000256" key="1">
    <source>
        <dbReference type="ARBA" id="ARBA00004127"/>
    </source>
</evidence>
<dbReference type="AlphaFoldDB" id="A0A8J8NNF5"/>
<feature type="region of interest" description="Disordered" evidence="5">
    <location>
        <begin position="307"/>
        <end position="358"/>
    </location>
</feature>
<dbReference type="Pfam" id="PF10277">
    <property type="entry name" value="Frag1"/>
    <property type="match status" value="1"/>
</dbReference>
<feature type="transmembrane region" description="Helical" evidence="6">
    <location>
        <begin position="186"/>
        <end position="206"/>
    </location>
</feature>
<evidence type="ECO:0000313" key="9">
    <source>
        <dbReference type="Proteomes" id="UP000785679"/>
    </source>
</evidence>
<keyword evidence="2 6" id="KW-0812">Transmembrane</keyword>
<feature type="compositionally biased region" description="Basic and acidic residues" evidence="5">
    <location>
        <begin position="342"/>
        <end position="358"/>
    </location>
</feature>
<evidence type="ECO:0000259" key="7">
    <source>
        <dbReference type="Pfam" id="PF10277"/>
    </source>
</evidence>
<sequence>MEGSQQNKTMQQGKETSMRIPLLKEHKDGVDGQEVIGSLKRQSLQSRSKESRRSIKWLKMEERTGVWGFGLTQITISLVIIIQISFAIMLYVSCSYGFNECSWTAIPMISDVIRDPMFDRIFILLNTSYFIGIHQVNVRALYSRFHGIISHKVNDILFYAGMASSFSLPLIGFFDNRHYNNIHNACAGVFFLSSAIYLSLTAILMFQHKEELIGQYSHHALNFENDHTLETCDTYSQKILKRISFNYRFSHVCSSVMIALFASVGVFGQRHGVTAMLEWVGVFSYMTLTMLIMSVIPCYEPSISRQFSSDSSKTASSSEDGEKKSASIKKKGPKVNTNGPKESQRRQDQDLKSKRTIQ</sequence>
<dbReference type="EMBL" id="RRYP01010907">
    <property type="protein sequence ID" value="TNV78088.1"/>
    <property type="molecule type" value="Genomic_DNA"/>
</dbReference>
<dbReference type="Proteomes" id="UP000785679">
    <property type="component" value="Unassembled WGS sequence"/>
</dbReference>
<evidence type="ECO:0000313" key="8">
    <source>
        <dbReference type="EMBL" id="TNV78088.1"/>
    </source>
</evidence>
<dbReference type="InterPro" id="IPR050911">
    <property type="entry name" value="DRAM/TMEM150_Autophagy_Mod"/>
</dbReference>
<evidence type="ECO:0000256" key="5">
    <source>
        <dbReference type="SAM" id="MobiDB-lite"/>
    </source>
</evidence>
<gene>
    <name evidence="8" type="ORF">FGO68_gene8694</name>
</gene>
<reference evidence="8" key="1">
    <citation type="submission" date="2019-06" db="EMBL/GenBank/DDBJ databases">
        <authorList>
            <person name="Zheng W."/>
        </authorList>
    </citation>
    <scope>NUCLEOTIDE SEQUENCE</scope>
    <source>
        <strain evidence="8">QDHG01</strain>
    </source>
</reference>
<feature type="transmembrane region" description="Helical" evidence="6">
    <location>
        <begin position="117"/>
        <end position="136"/>
    </location>
</feature>
<keyword evidence="4 6" id="KW-0472">Membrane</keyword>
<dbReference type="GO" id="GO:0012505">
    <property type="term" value="C:endomembrane system"/>
    <property type="evidence" value="ECO:0007669"/>
    <property type="project" value="UniProtKB-SubCell"/>
</dbReference>
<feature type="transmembrane region" description="Helical" evidence="6">
    <location>
        <begin position="66"/>
        <end position="92"/>
    </location>
</feature>
<proteinExistence type="predicted"/>
<name>A0A8J8NNF5_HALGN</name>
<dbReference type="PANTHER" id="PTHR21324">
    <property type="entry name" value="FASTING-INDUCIBLE INTEGRAL MEMBRANE PROTEIN TM6P1-RELATED"/>
    <property type="match status" value="1"/>
</dbReference>
<accession>A0A8J8NNF5</accession>
<organism evidence="8 9">
    <name type="scientific">Halteria grandinella</name>
    <dbReference type="NCBI Taxonomy" id="5974"/>
    <lineage>
        <taxon>Eukaryota</taxon>
        <taxon>Sar</taxon>
        <taxon>Alveolata</taxon>
        <taxon>Ciliophora</taxon>
        <taxon>Intramacronucleata</taxon>
        <taxon>Spirotrichea</taxon>
        <taxon>Stichotrichia</taxon>
        <taxon>Sporadotrichida</taxon>
        <taxon>Halteriidae</taxon>
        <taxon>Halteria</taxon>
    </lineage>
</organism>
<feature type="domain" description="CWH43-like N-terminal" evidence="7">
    <location>
        <begin position="75"/>
        <end position="292"/>
    </location>
</feature>
<feature type="transmembrane region" description="Helical" evidence="6">
    <location>
        <begin position="156"/>
        <end position="174"/>
    </location>
</feature>